<evidence type="ECO:0000256" key="3">
    <source>
        <dbReference type="ARBA" id="ARBA00022475"/>
    </source>
</evidence>
<evidence type="ECO:0000256" key="4">
    <source>
        <dbReference type="ARBA" id="ARBA00022692"/>
    </source>
</evidence>
<dbReference type="RefSeq" id="WP_092747054.1">
    <property type="nucleotide sequence ID" value="NZ_FMYL01000003.1"/>
</dbReference>
<dbReference type="Gene3D" id="1.20.1720.10">
    <property type="entry name" value="Multidrug resistance protein D"/>
    <property type="match status" value="1"/>
</dbReference>
<evidence type="ECO:0000313" key="10">
    <source>
        <dbReference type="Proteomes" id="UP000242501"/>
    </source>
</evidence>
<evidence type="ECO:0000313" key="9">
    <source>
        <dbReference type="EMBL" id="SDB87503.1"/>
    </source>
</evidence>
<keyword evidence="2" id="KW-0813">Transport</keyword>
<feature type="transmembrane region" description="Helical" evidence="7">
    <location>
        <begin position="218"/>
        <end position="238"/>
    </location>
</feature>
<feature type="transmembrane region" description="Helical" evidence="7">
    <location>
        <begin position="296"/>
        <end position="315"/>
    </location>
</feature>
<feature type="transmembrane region" description="Helical" evidence="7">
    <location>
        <begin position="96"/>
        <end position="119"/>
    </location>
</feature>
<dbReference type="Pfam" id="PF07690">
    <property type="entry name" value="MFS_1"/>
    <property type="match status" value="1"/>
</dbReference>
<feature type="transmembrane region" description="Helical" evidence="7">
    <location>
        <begin position="73"/>
        <end position="90"/>
    </location>
</feature>
<dbReference type="STRING" id="1219383.SAMN05421733_10387"/>
<dbReference type="PROSITE" id="PS50850">
    <property type="entry name" value="MFS"/>
    <property type="match status" value="1"/>
</dbReference>
<dbReference type="OrthoDB" id="9807274at2"/>
<keyword evidence="3" id="KW-1003">Cell membrane</keyword>
<feature type="transmembrane region" description="Helical" evidence="7">
    <location>
        <begin position="353"/>
        <end position="375"/>
    </location>
</feature>
<feature type="transmembrane region" description="Helical" evidence="7">
    <location>
        <begin position="43"/>
        <end position="61"/>
    </location>
</feature>
<dbReference type="PRINTS" id="PR01036">
    <property type="entry name" value="TCRTETB"/>
</dbReference>
<evidence type="ECO:0000256" key="7">
    <source>
        <dbReference type="SAM" id="Phobius"/>
    </source>
</evidence>
<keyword evidence="4 7" id="KW-0812">Transmembrane</keyword>
<dbReference type="InterPro" id="IPR011701">
    <property type="entry name" value="MFS"/>
</dbReference>
<dbReference type="AlphaFoldDB" id="A0A1G6H031"/>
<keyword evidence="10" id="KW-1185">Reference proteome</keyword>
<evidence type="ECO:0000256" key="2">
    <source>
        <dbReference type="ARBA" id="ARBA00022448"/>
    </source>
</evidence>
<evidence type="ECO:0000256" key="5">
    <source>
        <dbReference type="ARBA" id="ARBA00022989"/>
    </source>
</evidence>
<feature type="transmembrane region" description="Helical" evidence="7">
    <location>
        <begin position="194"/>
        <end position="212"/>
    </location>
</feature>
<evidence type="ECO:0000256" key="6">
    <source>
        <dbReference type="ARBA" id="ARBA00023136"/>
    </source>
</evidence>
<feature type="transmembrane region" description="Helical" evidence="7">
    <location>
        <begin position="131"/>
        <end position="154"/>
    </location>
</feature>
<organism evidence="9 10">
    <name type="scientific">Acinetobacter boissieri</name>
    <dbReference type="NCBI Taxonomy" id="1219383"/>
    <lineage>
        <taxon>Bacteria</taxon>
        <taxon>Pseudomonadati</taxon>
        <taxon>Pseudomonadota</taxon>
        <taxon>Gammaproteobacteria</taxon>
        <taxon>Moraxellales</taxon>
        <taxon>Moraxellaceae</taxon>
        <taxon>Acinetobacter</taxon>
    </lineage>
</organism>
<keyword evidence="5 7" id="KW-1133">Transmembrane helix</keyword>
<dbReference type="CDD" id="cd17321">
    <property type="entry name" value="MFS_MMR_MDR_like"/>
    <property type="match status" value="1"/>
</dbReference>
<dbReference type="InterPro" id="IPR036259">
    <property type="entry name" value="MFS_trans_sf"/>
</dbReference>
<dbReference type="EMBL" id="FMYL01000003">
    <property type="protein sequence ID" value="SDB87503.1"/>
    <property type="molecule type" value="Genomic_DNA"/>
</dbReference>
<feature type="transmembrane region" description="Helical" evidence="7">
    <location>
        <begin position="396"/>
        <end position="419"/>
    </location>
</feature>
<dbReference type="PANTHER" id="PTHR42718:SF47">
    <property type="entry name" value="METHYL VIOLOGEN RESISTANCE PROTEIN SMVA"/>
    <property type="match status" value="1"/>
</dbReference>
<feature type="transmembrane region" description="Helical" evidence="7">
    <location>
        <begin position="160"/>
        <end position="182"/>
    </location>
</feature>
<dbReference type="SUPFAM" id="SSF103473">
    <property type="entry name" value="MFS general substrate transporter"/>
    <property type="match status" value="1"/>
</dbReference>
<dbReference type="Gene3D" id="1.20.1250.20">
    <property type="entry name" value="MFS general substrate transporter like domains"/>
    <property type="match status" value="1"/>
</dbReference>
<proteinExistence type="predicted"/>
<dbReference type="GO" id="GO:0005886">
    <property type="term" value="C:plasma membrane"/>
    <property type="evidence" value="ECO:0007669"/>
    <property type="project" value="UniProtKB-SubCell"/>
</dbReference>
<reference evidence="10" key="1">
    <citation type="submission" date="2016-09" db="EMBL/GenBank/DDBJ databases">
        <authorList>
            <person name="Varghese N."/>
            <person name="Submissions S."/>
        </authorList>
    </citation>
    <scope>NUCLEOTIDE SEQUENCE [LARGE SCALE GENOMIC DNA]</scope>
    <source>
        <strain evidence="10">ANC 4422</strain>
    </source>
</reference>
<feature type="transmembrane region" description="Helical" evidence="7">
    <location>
        <begin position="322"/>
        <end position="341"/>
    </location>
</feature>
<dbReference type="GO" id="GO:0022857">
    <property type="term" value="F:transmembrane transporter activity"/>
    <property type="evidence" value="ECO:0007669"/>
    <property type="project" value="InterPro"/>
</dbReference>
<comment type="subcellular location">
    <subcellularLocation>
        <location evidence="1">Cell membrane</location>
        <topology evidence="1">Multi-pass membrane protein</topology>
    </subcellularLocation>
</comment>
<feature type="transmembrane region" description="Helical" evidence="7">
    <location>
        <begin position="466"/>
        <end position="485"/>
    </location>
</feature>
<dbReference type="Proteomes" id="UP000242501">
    <property type="component" value="Unassembled WGS sequence"/>
</dbReference>
<evidence type="ECO:0000259" key="8">
    <source>
        <dbReference type="PROSITE" id="PS50850"/>
    </source>
</evidence>
<protein>
    <submittedName>
        <fullName evidence="9">MFS transporter, DHA2 family, multidrug resistance protein</fullName>
    </submittedName>
</protein>
<feature type="transmembrane region" description="Helical" evidence="7">
    <location>
        <begin position="7"/>
        <end position="28"/>
    </location>
</feature>
<dbReference type="InterPro" id="IPR020846">
    <property type="entry name" value="MFS_dom"/>
</dbReference>
<feature type="transmembrane region" description="Helical" evidence="7">
    <location>
        <begin position="258"/>
        <end position="276"/>
    </location>
</feature>
<keyword evidence="6 7" id="KW-0472">Membrane</keyword>
<gene>
    <name evidence="9" type="ORF">SAMN05421733_10387</name>
</gene>
<feature type="domain" description="Major facilitator superfamily (MFS) profile" evidence="8">
    <location>
        <begin position="7"/>
        <end position="489"/>
    </location>
</feature>
<sequence>MKQKYIILTAIILIYLPVTIDATILYIAMPTLSAALNLSSSQLLWVLDIYSLIMAGLILPMGALGDRIGYKKLMLIGATVFALASFMAAFSNSAYMLIGARALLGLGAAMILPATLAGVRQTFTNDKQRNYALGIWSTVGGGGAAVGPLLGGFILEYFDWGMIFLINIPIILVVIFLSLRYIPKQNTNKSQNLHLKQALILISAILMLIYAVKSAFYAINMSVFLLFSLGLLCLIYFIRNQKKSINPMIDVSLFKNRIISTSIVMSTFAMIALVGFELLLSQELQLIYNYTPLEAGMFILPFMLAISLGGPIAGYVMNRYPLYKIATVGMFFCALSFLGLANIDFQDDAMSAWFWMVVMGLSIEISFLSSTSAIMSSTPSHKATAAGAIEGMAYELGAGLGITIFGLLLSYFYTASFIVPEQITTLEIQYGVTETLNVATSIEDKQISQQLVDAAHRSFSFAHQQVLYVASGVFLSLSIFVYMRLKNTPYNPI</sequence>
<name>A0A1G6H031_9GAMM</name>
<accession>A0A1G6H031</accession>
<dbReference type="PANTHER" id="PTHR42718">
    <property type="entry name" value="MAJOR FACILITATOR SUPERFAMILY MULTIDRUG TRANSPORTER MFSC"/>
    <property type="match status" value="1"/>
</dbReference>
<evidence type="ECO:0000256" key="1">
    <source>
        <dbReference type="ARBA" id="ARBA00004651"/>
    </source>
</evidence>